<evidence type="ECO:0000256" key="9">
    <source>
        <dbReference type="SAM" id="SignalP"/>
    </source>
</evidence>
<name>A0A5N5GFI9_9ROSA</name>
<sequence length="339" mass="38045">MMLARASLTFFMVCILCISSTACAQEYKPLEGDPKAMRQRYQRWQDKYGRKYKSEEEKEYRFGIYKSNLEFVDFINSQNLSYKLSDNKFADITNIEFTTNYMGFQTRRDPKTRFSYDKEEDLPTTVDWRKRGAVTPIKEQGKCGSCWAFSAVAAVEGINKIKTGNLVSLSEQELVDCDVNSGNEGCSGGFMEKAFSFIKDNGLSTEDDYPYEGLQGTCDEDKLKRRAVNISGYERIPVNNEKSLQAAVARQPVSVAIDAGSYGFQLYSSGIFTGYCGKNLNHGVTAVGYGEDSGKKYWIVKNSWGLDWGESGYVRITRNSADKEGTCGIAMQASYPVQA</sequence>
<dbReference type="AlphaFoldDB" id="A0A5N5GFI9"/>
<dbReference type="SMART" id="SM00848">
    <property type="entry name" value="Inhibitor_I29"/>
    <property type="match status" value="1"/>
</dbReference>
<dbReference type="Pfam" id="PF08246">
    <property type="entry name" value="Inhibitor_I29"/>
    <property type="match status" value="1"/>
</dbReference>
<dbReference type="GO" id="GO:0006508">
    <property type="term" value="P:proteolysis"/>
    <property type="evidence" value="ECO:0007669"/>
    <property type="project" value="UniProtKB-KW"/>
</dbReference>
<dbReference type="SUPFAM" id="SSF54001">
    <property type="entry name" value="Cysteine proteinases"/>
    <property type="match status" value="1"/>
</dbReference>
<evidence type="ECO:0000256" key="8">
    <source>
        <dbReference type="ARBA" id="ARBA00069575"/>
    </source>
</evidence>
<evidence type="ECO:0000256" key="7">
    <source>
        <dbReference type="ARBA" id="ARBA00023180"/>
    </source>
</evidence>
<dbReference type="InterPro" id="IPR025660">
    <property type="entry name" value="Pept_his_AS"/>
</dbReference>
<feature type="domain" description="Cathepsin propeptide inhibitor" evidence="11">
    <location>
        <begin position="41"/>
        <end position="97"/>
    </location>
</feature>
<dbReference type="PANTHER" id="PTHR12411">
    <property type="entry name" value="CYSTEINE PROTEASE FAMILY C1-RELATED"/>
    <property type="match status" value="1"/>
</dbReference>
<dbReference type="PROSITE" id="PS00640">
    <property type="entry name" value="THIOL_PROTEASE_ASN"/>
    <property type="match status" value="1"/>
</dbReference>
<keyword evidence="4" id="KW-0378">Hydrolase</keyword>
<dbReference type="InterPro" id="IPR025661">
    <property type="entry name" value="Pept_asp_AS"/>
</dbReference>
<evidence type="ECO:0000256" key="3">
    <source>
        <dbReference type="ARBA" id="ARBA00022729"/>
    </source>
</evidence>
<comment type="caution">
    <text evidence="12">The sequence shown here is derived from an EMBL/GenBank/DDBJ whole genome shotgun (WGS) entry which is preliminary data.</text>
</comment>
<evidence type="ECO:0000256" key="1">
    <source>
        <dbReference type="ARBA" id="ARBA00008455"/>
    </source>
</evidence>
<dbReference type="PROSITE" id="PS00139">
    <property type="entry name" value="THIOL_PROTEASE_CYS"/>
    <property type="match status" value="1"/>
</dbReference>
<reference evidence="12 13" key="3">
    <citation type="submission" date="2019-11" db="EMBL/GenBank/DDBJ databases">
        <title>A de novo genome assembly of a pear dwarfing rootstock.</title>
        <authorList>
            <person name="Wang F."/>
            <person name="Wang J."/>
            <person name="Li S."/>
            <person name="Zhang Y."/>
            <person name="Fang M."/>
            <person name="Ma L."/>
            <person name="Zhao Y."/>
            <person name="Jiang S."/>
        </authorList>
    </citation>
    <scope>NUCLEOTIDE SEQUENCE [LARGE SCALE GENOMIC DNA]</scope>
    <source>
        <strain evidence="12">S2</strain>
        <tissue evidence="12">Leaf</tissue>
    </source>
</reference>
<dbReference type="GO" id="GO:0008234">
    <property type="term" value="F:cysteine-type peptidase activity"/>
    <property type="evidence" value="ECO:0007669"/>
    <property type="project" value="UniProtKB-KW"/>
</dbReference>
<dbReference type="InterPro" id="IPR013201">
    <property type="entry name" value="Prot_inhib_I29"/>
</dbReference>
<dbReference type="InterPro" id="IPR000169">
    <property type="entry name" value="Pept_cys_AS"/>
</dbReference>
<dbReference type="InterPro" id="IPR013128">
    <property type="entry name" value="Peptidase_C1A"/>
</dbReference>
<evidence type="ECO:0000259" key="11">
    <source>
        <dbReference type="SMART" id="SM00848"/>
    </source>
</evidence>
<keyword evidence="7" id="KW-0325">Glycoprotein</keyword>
<accession>A0A5N5GFI9</accession>
<organism evidence="12 13">
    <name type="scientific">Pyrus ussuriensis x Pyrus communis</name>
    <dbReference type="NCBI Taxonomy" id="2448454"/>
    <lineage>
        <taxon>Eukaryota</taxon>
        <taxon>Viridiplantae</taxon>
        <taxon>Streptophyta</taxon>
        <taxon>Embryophyta</taxon>
        <taxon>Tracheophyta</taxon>
        <taxon>Spermatophyta</taxon>
        <taxon>Magnoliopsida</taxon>
        <taxon>eudicotyledons</taxon>
        <taxon>Gunneridae</taxon>
        <taxon>Pentapetalae</taxon>
        <taxon>rosids</taxon>
        <taxon>fabids</taxon>
        <taxon>Rosales</taxon>
        <taxon>Rosaceae</taxon>
        <taxon>Amygdaloideae</taxon>
        <taxon>Maleae</taxon>
        <taxon>Pyrus</taxon>
    </lineage>
</organism>
<dbReference type="FunFam" id="3.90.70.10:FF:000023">
    <property type="entry name" value="Senescence-specific cysteine protease SAG39"/>
    <property type="match status" value="1"/>
</dbReference>
<evidence type="ECO:0000259" key="10">
    <source>
        <dbReference type="SMART" id="SM00645"/>
    </source>
</evidence>
<evidence type="ECO:0000313" key="12">
    <source>
        <dbReference type="EMBL" id="KAB2612561.1"/>
    </source>
</evidence>
<dbReference type="InterPro" id="IPR000668">
    <property type="entry name" value="Peptidase_C1A_C"/>
</dbReference>
<dbReference type="PROSITE" id="PS00639">
    <property type="entry name" value="THIOL_PROTEASE_HIS"/>
    <property type="match status" value="1"/>
</dbReference>
<keyword evidence="2" id="KW-0645">Protease</keyword>
<feature type="chain" id="PRO_5024372631" description="Vignain" evidence="9">
    <location>
        <begin position="25"/>
        <end position="339"/>
    </location>
</feature>
<dbReference type="SMART" id="SM00645">
    <property type="entry name" value="Pept_C1"/>
    <property type="match status" value="1"/>
</dbReference>
<proteinExistence type="inferred from homology"/>
<evidence type="ECO:0000256" key="4">
    <source>
        <dbReference type="ARBA" id="ARBA00022801"/>
    </source>
</evidence>
<evidence type="ECO:0000313" key="13">
    <source>
        <dbReference type="Proteomes" id="UP000327157"/>
    </source>
</evidence>
<feature type="domain" description="Peptidase C1A papain C-terminal" evidence="10">
    <location>
        <begin position="122"/>
        <end position="337"/>
    </location>
</feature>
<dbReference type="Gene3D" id="3.90.70.10">
    <property type="entry name" value="Cysteine proteinases"/>
    <property type="match status" value="1"/>
</dbReference>
<dbReference type="OrthoDB" id="10253408at2759"/>
<dbReference type="Proteomes" id="UP000327157">
    <property type="component" value="Chromosome 9"/>
</dbReference>
<dbReference type="CDD" id="cd02248">
    <property type="entry name" value="Peptidase_C1A"/>
    <property type="match status" value="1"/>
</dbReference>
<keyword evidence="5" id="KW-0788">Thiol protease</keyword>
<dbReference type="InterPro" id="IPR038765">
    <property type="entry name" value="Papain-like_cys_pep_sf"/>
</dbReference>
<feature type="signal peptide" evidence="9">
    <location>
        <begin position="1"/>
        <end position="24"/>
    </location>
</feature>
<protein>
    <recommendedName>
        <fullName evidence="8">Vignain</fullName>
    </recommendedName>
</protein>
<evidence type="ECO:0000256" key="6">
    <source>
        <dbReference type="ARBA" id="ARBA00023157"/>
    </source>
</evidence>
<reference evidence="13" key="2">
    <citation type="submission" date="2019-10" db="EMBL/GenBank/DDBJ databases">
        <title>A de novo genome assembly of a pear dwarfing rootstock.</title>
        <authorList>
            <person name="Wang F."/>
            <person name="Wang J."/>
            <person name="Li S."/>
            <person name="Zhang Y."/>
            <person name="Fang M."/>
            <person name="Ma L."/>
            <person name="Zhao Y."/>
            <person name="Jiang S."/>
        </authorList>
    </citation>
    <scope>NUCLEOTIDE SEQUENCE [LARGE SCALE GENOMIC DNA]</scope>
</reference>
<gene>
    <name evidence="12" type="ORF">D8674_034877</name>
</gene>
<reference evidence="12 13" key="1">
    <citation type="submission" date="2019-09" db="EMBL/GenBank/DDBJ databases">
        <authorList>
            <person name="Ou C."/>
        </authorList>
    </citation>
    <scope>NUCLEOTIDE SEQUENCE [LARGE SCALE GENOMIC DNA]</scope>
    <source>
        <strain evidence="12">S2</strain>
        <tissue evidence="12">Leaf</tissue>
    </source>
</reference>
<keyword evidence="3 9" id="KW-0732">Signal</keyword>
<dbReference type="EMBL" id="SMOL01000458">
    <property type="protein sequence ID" value="KAB2612561.1"/>
    <property type="molecule type" value="Genomic_DNA"/>
</dbReference>
<keyword evidence="6" id="KW-1015">Disulfide bond</keyword>
<dbReference type="Pfam" id="PF00112">
    <property type="entry name" value="Peptidase_C1"/>
    <property type="match status" value="1"/>
</dbReference>
<evidence type="ECO:0000256" key="5">
    <source>
        <dbReference type="ARBA" id="ARBA00022807"/>
    </source>
</evidence>
<keyword evidence="13" id="KW-1185">Reference proteome</keyword>
<comment type="similarity">
    <text evidence="1">Belongs to the peptidase C1 family.</text>
</comment>
<evidence type="ECO:0000256" key="2">
    <source>
        <dbReference type="ARBA" id="ARBA00022670"/>
    </source>
</evidence>
<dbReference type="PROSITE" id="PS51257">
    <property type="entry name" value="PROKAR_LIPOPROTEIN"/>
    <property type="match status" value="1"/>
</dbReference>
<dbReference type="PRINTS" id="PR00705">
    <property type="entry name" value="PAPAIN"/>
</dbReference>
<dbReference type="InterPro" id="IPR039417">
    <property type="entry name" value="Peptidase_C1A_papain-like"/>
</dbReference>